<comment type="caution">
    <text evidence="1">The sequence shown here is derived from an EMBL/GenBank/DDBJ whole genome shotgun (WGS) entry which is preliminary data.</text>
</comment>
<dbReference type="Pfam" id="PF09630">
    <property type="entry name" value="DUF2024"/>
    <property type="match status" value="1"/>
</dbReference>
<accession>A0A972G078</accession>
<dbReference type="Gene3D" id="3.10.510.10">
    <property type="entry name" value="NE1680-like"/>
    <property type="match status" value="1"/>
</dbReference>
<dbReference type="SUPFAM" id="SSF160766">
    <property type="entry name" value="NE1680-like"/>
    <property type="match status" value="1"/>
</dbReference>
<organism evidence="1 2">
    <name type="scientific">Shewanella salipaludis</name>
    <dbReference type="NCBI Taxonomy" id="2723052"/>
    <lineage>
        <taxon>Bacteria</taxon>
        <taxon>Pseudomonadati</taxon>
        <taxon>Pseudomonadota</taxon>
        <taxon>Gammaproteobacteria</taxon>
        <taxon>Alteromonadales</taxon>
        <taxon>Shewanellaceae</taxon>
        <taxon>Shewanella</taxon>
    </lineage>
</organism>
<sequence length="86" mass="9627">MKLHVFDTFAYSKTGKILHFDVLLSERNEVKAHQRAIEWLDSIGEQGATIKPRGCTFCHTVADAPQFADEVARNGYAIYKLEGCPA</sequence>
<dbReference type="InterPro" id="IPR018592">
    <property type="entry name" value="DUF2024"/>
</dbReference>
<protein>
    <submittedName>
        <fullName evidence="1">DUF2024 family protein</fullName>
    </submittedName>
</protein>
<dbReference type="InterPro" id="IPR023122">
    <property type="entry name" value="NE1680-like_sf"/>
</dbReference>
<name>A0A972G078_9GAMM</name>
<proteinExistence type="predicted"/>
<dbReference type="AlphaFoldDB" id="A0A972G078"/>
<evidence type="ECO:0000313" key="2">
    <source>
        <dbReference type="Proteomes" id="UP000737113"/>
    </source>
</evidence>
<dbReference type="EMBL" id="JAAXYH010000008">
    <property type="protein sequence ID" value="NMH65927.1"/>
    <property type="molecule type" value="Genomic_DNA"/>
</dbReference>
<evidence type="ECO:0000313" key="1">
    <source>
        <dbReference type="EMBL" id="NMH65927.1"/>
    </source>
</evidence>
<reference evidence="1" key="1">
    <citation type="submission" date="2020-04" db="EMBL/GenBank/DDBJ databases">
        <title>Description of Shewanella salipaludis sp. nov., isolated from a salt marsh.</title>
        <authorList>
            <person name="Park S."/>
            <person name="Yoon J.-H."/>
        </authorList>
    </citation>
    <scope>NUCLEOTIDE SEQUENCE</scope>
    <source>
        <strain evidence="1">SHSM-M6</strain>
    </source>
</reference>
<keyword evidence="2" id="KW-1185">Reference proteome</keyword>
<dbReference type="RefSeq" id="WP_169564654.1">
    <property type="nucleotide sequence ID" value="NZ_JAAXYH010000008.1"/>
</dbReference>
<dbReference type="Proteomes" id="UP000737113">
    <property type="component" value="Unassembled WGS sequence"/>
</dbReference>
<gene>
    <name evidence="1" type="ORF">HC757_12230</name>
</gene>